<comment type="caution">
    <text evidence="3">The sequence shown here is derived from an EMBL/GenBank/DDBJ whole genome shotgun (WGS) entry which is preliminary data.</text>
</comment>
<accession>A0ABU2V1D3</accession>
<dbReference type="EMBL" id="JAVREZ010000001">
    <property type="protein sequence ID" value="MDT0479336.1"/>
    <property type="molecule type" value="Genomic_DNA"/>
</dbReference>
<organism evidence="3 4">
    <name type="scientific">Streptomyces doebereineriae</name>
    <dbReference type="NCBI Taxonomy" id="3075528"/>
    <lineage>
        <taxon>Bacteria</taxon>
        <taxon>Bacillati</taxon>
        <taxon>Actinomycetota</taxon>
        <taxon>Actinomycetes</taxon>
        <taxon>Kitasatosporales</taxon>
        <taxon>Streptomycetaceae</taxon>
        <taxon>Streptomyces</taxon>
    </lineage>
</organism>
<proteinExistence type="predicted"/>
<keyword evidence="2" id="KW-1133">Transmembrane helix</keyword>
<feature type="transmembrane region" description="Helical" evidence="2">
    <location>
        <begin position="42"/>
        <end position="62"/>
    </location>
</feature>
<keyword evidence="2" id="KW-0472">Membrane</keyword>
<evidence type="ECO:0008006" key="5">
    <source>
        <dbReference type="Google" id="ProtNLM"/>
    </source>
</evidence>
<evidence type="ECO:0000313" key="3">
    <source>
        <dbReference type="EMBL" id="MDT0479336.1"/>
    </source>
</evidence>
<name>A0ABU2V1D3_9ACTN</name>
<feature type="region of interest" description="Disordered" evidence="1">
    <location>
        <begin position="115"/>
        <end position="160"/>
    </location>
</feature>
<evidence type="ECO:0000313" key="4">
    <source>
        <dbReference type="Proteomes" id="UP001183824"/>
    </source>
</evidence>
<dbReference type="Proteomes" id="UP001183824">
    <property type="component" value="Unassembled WGS sequence"/>
</dbReference>
<reference evidence="4" key="1">
    <citation type="submission" date="2023-07" db="EMBL/GenBank/DDBJ databases">
        <title>30 novel species of actinomycetes from the DSMZ collection.</title>
        <authorList>
            <person name="Nouioui I."/>
        </authorList>
    </citation>
    <scope>NUCLEOTIDE SEQUENCE [LARGE SCALE GENOMIC DNA]</scope>
    <source>
        <strain evidence="4">DSM 41640</strain>
    </source>
</reference>
<feature type="compositionally biased region" description="Basic and acidic residues" evidence="1">
    <location>
        <begin position="123"/>
        <end position="160"/>
    </location>
</feature>
<keyword evidence="4" id="KW-1185">Reference proteome</keyword>
<keyword evidence="2" id="KW-0812">Transmembrane</keyword>
<evidence type="ECO:0000256" key="1">
    <source>
        <dbReference type="SAM" id="MobiDB-lite"/>
    </source>
</evidence>
<evidence type="ECO:0000256" key="2">
    <source>
        <dbReference type="SAM" id="Phobius"/>
    </source>
</evidence>
<gene>
    <name evidence="3" type="ORF">RNB18_03900</name>
</gene>
<sequence length="160" mass="16547">MGRIVPPGMLTEVHTWIATAPAAANAVGGAMAGIIVDGPGGVIVTFVMAGTVVAIAGVTAAWPSGLITRTDSEAEEAALAWATGDTSRHAANCDAQKRHGTGDDRVAVKATGVALGPYLNPDRTPEVRRSDRQTAPRSEPAHGLDVRSRHEGHRRTDVLG</sequence>
<protein>
    <recommendedName>
        <fullName evidence="5">MFS transporter</fullName>
    </recommendedName>
</protein>
<dbReference type="RefSeq" id="WP_311712710.1">
    <property type="nucleotide sequence ID" value="NZ_JAVREZ010000001.1"/>
</dbReference>